<keyword evidence="3" id="KW-0479">Metal-binding</keyword>
<dbReference type="GO" id="GO:0008270">
    <property type="term" value="F:zinc ion binding"/>
    <property type="evidence" value="ECO:0007669"/>
    <property type="project" value="UniProtKB-KW"/>
</dbReference>
<dbReference type="STRING" id="63057.A0A2P5F663"/>
<keyword evidence="4" id="KW-0677">Repeat</keyword>
<dbReference type="GO" id="GO:0006355">
    <property type="term" value="P:regulation of DNA-templated transcription"/>
    <property type="evidence" value="ECO:0007669"/>
    <property type="project" value="UniProtKB-ARBA"/>
</dbReference>
<sequence length="429" mass="46704">MEPLCEFCGVVRAVVYCKSDFASLCLHCDARVHSANLLSRRHQRSLLCDKCNGQPAIVRCVDEKMSMCLNCDWSGSSCSSTGHRRQPLYFYTGCPSLAEFLNIFNSVLNAPSSGGFDGDWGTSLGTITVNEDCISNGTLEPAKEAGQFGMVADSDDQSHPKLEPWTGSSSIVTPNPNCVPYFQDQPAAFFPEESILSRGCSKLKDLRIHDGNDLFKSLNIDKVPMNFGNGNEIFNCSQGSTTYPFEDGGMDCLLMEKNLSVTESSGPTESAIEASSSGQQDYMGFQPPHLGGSANVMQAMNGGSNCALVNPTSSRNTNLGFPAGQVHSGISLSLSNITGESSAADYQDCGMSPAFLTGESWDSSLEASCPQARDKAKMRYNEKKKTRTFGKQIRYASRKARADTRKRVKGRFVKAGEEYDYDPQVTRDF</sequence>
<feature type="domain" description="B box-type" evidence="10">
    <location>
        <begin position="1"/>
        <end position="47"/>
    </location>
</feature>
<keyword evidence="7 9" id="KW-0539">Nucleus</keyword>
<dbReference type="AlphaFoldDB" id="A0A2P5F663"/>
<gene>
    <name evidence="12" type="ORF">TorRG33x02_108510</name>
</gene>
<dbReference type="GO" id="GO:0005634">
    <property type="term" value="C:nucleus"/>
    <property type="evidence" value="ECO:0007669"/>
    <property type="project" value="UniProtKB-SubCell"/>
</dbReference>
<dbReference type="Pfam" id="PF06203">
    <property type="entry name" value="CCT"/>
    <property type="match status" value="1"/>
</dbReference>
<evidence type="ECO:0000259" key="11">
    <source>
        <dbReference type="PROSITE" id="PS51017"/>
    </source>
</evidence>
<keyword evidence="5 8" id="KW-0863">Zinc-finger</keyword>
<dbReference type="InParanoid" id="A0A2P5F663"/>
<dbReference type="InterPro" id="IPR049808">
    <property type="entry name" value="CONSTANS-like_Bbox1"/>
</dbReference>
<dbReference type="CDD" id="cd19821">
    <property type="entry name" value="Bbox1_BBX-like"/>
    <property type="match status" value="1"/>
</dbReference>
<comment type="caution">
    <text evidence="12">The sequence shown here is derived from an EMBL/GenBank/DDBJ whole genome shotgun (WGS) entry which is preliminary data.</text>
</comment>
<evidence type="ECO:0000256" key="1">
    <source>
        <dbReference type="ARBA" id="ARBA00004123"/>
    </source>
</evidence>
<feature type="domain" description="B box-type" evidence="10">
    <location>
        <begin position="43"/>
        <end position="88"/>
    </location>
</feature>
<evidence type="ECO:0000256" key="2">
    <source>
        <dbReference type="ARBA" id="ARBA00010024"/>
    </source>
</evidence>
<dbReference type="EMBL" id="JXTC01000059">
    <property type="protein sequence ID" value="PON93280.1"/>
    <property type="molecule type" value="Genomic_DNA"/>
</dbReference>
<evidence type="ECO:0000313" key="13">
    <source>
        <dbReference type="Proteomes" id="UP000237000"/>
    </source>
</evidence>
<dbReference type="PANTHER" id="PTHR31717:SF46">
    <property type="entry name" value="CCT MOTIF FAMILY PROTEIN-RELATED"/>
    <property type="match status" value="1"/>
</dbReference>
<organism evidence="12 13">
    <name type="scientific">Trema orientale</name>
    <name type="common">Charcoal tree</name>
    <name type="synonym">Celtis orientalis</name>
    <dbReference type="NCBI Taxonomy" id="63057"/>
    <lineage>
        <taxon>Eukaryota</taxon>
        <taxon>Viridiplantae</taxon>
        <taxon>Streptophyta</taxon>
        <taxon>Embryophyta</taxon>
        <taxon>Tracheophyta</taxon>
        <taxon>Spermatophyta</taxon>
        <taxon>Magnoliopsida</taxon>
        <taxon>eudicotyledons</taxon>
        <taxon>Gunneridae</taxon>
        <taxon>Pentapetalae</taxon>
        <taxon>rosids</taxon>
        <taxon>fabids</taxon>
        <taxon>Rosales</taxon>
        <taxon>Cannabaceae</taxon>
        <taxon>Trema</taxon>
    </lineage>
</organism>
<comment type="similarity">
    <text evidence="2">Belongs to the CONSTANS family.</text>
</comment>
<dbReference type="SMART" id="SM00336">
    <property type="entry name" value="BBOX"/>
    <property type="match status" value="2"/>
</dbReference>
<evidence type="ECO:0000256" key="6">
    <source>
        <dbReference type="ARBA" id="ARBA00022833"/>
    </source>
</evidence>
<accession>A0A2P5F663</accession>
<keyword evidence="6" id="KW-0862">Zinc</keyword>
<evidence type="ECO:0000256" key="4">
    <source>
        <dbReference type="ARBA" id="ARBA00022737"/>
    </source>
</evidence>
<evidence type="ECO:0000256" key="7">
    <source>
        <dbReference type="ARBA" id="ARBA00023242"/>
    </source>
</evidence>
<protein>
    <submittedName>
        <fullName evidence="12">Zinc finger-domain containing protein</fullName>
    </submittedName>
</protein>
<comment type="subcellular location">
    <subcellularLocation>
        <location evidence="1 9">Nucleus</location>
    </subcellularLocation>
</comment>
<dbReference type="InterPro" id="IPR010402">
    <property type="entry name" value="CCT_domain"/>
</dbReference>
<reference evidence="13" key="1">
    <citation type="submission" date="2016-06" db="EMBL/GenBank/DDBJ databases">
        <title>Parallel loss of symbiosis genes in relatives of nitrogen-fixing non-legume Parasponia.</title>
        <authorList>
            <person name="Van Velzen R."/>
            <person name="Holmer R."/>
            <person name="Bu F."/>
            <person name="Rutten L."/>
            <person name="Van Zeijl A."/>
            <person name="Liu W."/>
            <person name="Santuari L."/>
            <person name="Cao Q."/>
            <person name="Sharma T."/>
            <person name="Shen D."/>
            <person name="Roswanjaya Y."/>
            <person name="Wardhani T."/>
            <person name="Kalhor M.S."/>
            <person name="Jansen J."/>
            <person name="Van den Hoogen J."/>
            <person name="Gungor B."/>
            <person name="Hartog M."/>
            <person name="Hontelez J."/>
            <person name="Verver J."/>
            <person name="Yang W.-C."/>
            <person name="Schijlen E."/>
            <person name="Repin R."/>
            <person name="Schilthuizen M."/>
            <person name="Schranz E."/>
            <person name="Heidstra R."/>
            <person name="Miyata K."/>
            <person name="Fedorova E."/>
            <person name="Kohlen W."/>
            <person name="Bisseling T."/>
            <person name="Smit S."/>
            <person name="Geurts R."/>
        </authorList>
    </citation>
    <scope>NUCLEOTIDE SEQUENCE [LARGE SCALE GENOMIC DNA]</scope>
    <source>
        <strain evidence="13">cv. RG33-2</strain>
    </source>
</reference>
<dbReference type="Proteomes" id="UP000237000">
    <property type="component" value="Unassembled WGS sequence"/>
</dbReference>
<keyword evidence="13" id="KW-1185">Reference proteome</keyword>
<dbReference type="OrthoDB" id="153872at2759"/>
<name>A0A2P5F663_TREOI</name>
<evidence type="ECO:0000256" key="5">
    <source>
        <dbReference type="ARBA" id="ARBA00022771"/>
    </source>
</evidence>
<evidence type="ECO:0000256" key="3">
    <source>
        <dbReference type="ARBA" id="ARBA00022723"/>
    </source>
</evidence>
<evidence type="ECO:0000313" key="12">
    <source>
        <dbReference type="EMBL" id="PON93280.1"/>
    </source>
</evidence>
<dbReference type="PROSITE" id="PS51017">
    <property type="entry name" value="CCT"/>
    <property type="match status" value="1"/>
</dbReference>
<evidence type="ECO:0000256" key="8">
    <source>
        <dbReference type="PROSITE-ProRule" id="PRU00024"/>
    </source>
</evidence>
<dbReference type="PANTHER" id="PTHR31717">
    <property type="entry name" value="ZINC FINGER PROTEIN CONSTANS-LIKE 10"/>
    <property type="match status" value="1"/>
</dbReference>
<dbReference type="InterPro" id="IPR000315">
    <property type="entry name" value="Znf_B-box"/>
</dbReference>
<proteinExistence type="inferred from homology"/>
<evidence type="ECO:0000259" key="10">
    <source>
        <dbReference type="PROSITE" id="PS50119"/>
    </source>
</evidence>
<feature type="domain" description="CCT" evidence="11">
    <location>
        <begin position="373"/>
        <end position="415"/>
    </location>
</feature>
<dbReference type="PROSITE" id="PS50119">
    <property type="entry name" value="ZF_BBOX"/>
    <property type="match status" value="2"/>
</dbReference>
<evidence type="ECO:0000256" key="9">
    <source>
        <dbReference type="PROSITE-ProRule" id="PRU00357"/>
    </source>
</evidence>